<evidence type="ECO:0000313" key="15">
    <source>
        <dbReference type="Proteomes" id="UP001497512"/>
    </source>
</evidence>
<feature type="domain" description="Protein kinase" evidence="13">
    <location>
        <begin position="669"/>
        <end position="938"/>
    </location>
</feature>
<keyword evidence="3" id="KW-0597">Phosphoprotein</keyword>
<evidence type="ECO:0000256" key="1">
    <source>
        <dbReference type="ARBA" id="ARBA00004167"/>
    </source>
</evidence>
<keyword evidence="6 11" id="KW-0547">Nucleotide-binding</keyword>
<dbReference type="InterPro" id="IPR017441">
    <property type="entry name" value="Protein_kinase_ATP_BS"/>
</dbReference>
<evidence type="ECO:0000256" key="9">
    <source>
        <dbReference type="ARBA" id="ARBA00022989"/>
    </source>
</evidence>
<evidence type="ECO:0000259" key="13">
    <source>
        <dbReference type="PROSITE" id="PS50011"/>
    </source>
</evidence>
<dbReference type="InterPro" id="IPR011009">
    <property type="entry name" value="Kinase-like_dom_sf"/>
</dbReference>
<dbReference type="InterPro" id="IPR008271">
    <property type="entry name" value="Ser/Thr_kinase_AS"/>
</dbReference>
<dbReference type="PROSITE" id="PS00108">
    <property type="entry name" value="PROTEIN_KINASE_ST"/>
    <property type="match status" value="1"/>
</dbReference>
<keyword evidence="2" id="KW-0723">Serine/threonine-protein kinase</keyword>
<dbReference type="CDD" id="cd14066">
    <property type="entry name" value="STKc_IRAK"/>
    <property type="match status" value="1"/>
</dbReference>
<evidence type="ECO:0000256" key="7">
    <source>
        <dbReference type="ARBA" id="ARBA00022777"/>
    </source>
</evidence>
<name>A0ABP0UXS4_9BRYO</name>
<keyword evidence="5" id="KW-0812">Transmembrane</keyword>
<keyword evidence="15" id="KW-1185">Reference proteome</keyword>
<evidence type="ECO:0000256" key="2">
    <source>
        <dbReference type="ARBA" id="ARBA00022527"/>
    </source>
</evidence>
<keyword evidence="7" id="KW-0418">Kinase</keyword>
<feature type="binding site" evidence="11">
    <location>
        <position position="697"/>
    </location>
    <ligand>
        <name>ATP</name>
        <dbReference type="ChEBI" id="CHEBI:30616"/>
    </ligand>
</feature>
<gene>
    <name evidence="14" type="ORF">CSSPTR1EN2_LOCUS20577</name>
</gene>
<dbReference type="EMBL" id="OZ019899">
    <property type="protein sequence ID" value="CAK9231398.1"/>
    <property type="molecule type" value="Genomic_DNA"/>
</dbReference>
<evidence type="ECO:0000313" key="14">
    <source>
        <dbReference type="EMBL" id="CAK9231398.1"/>
    </source>
</evidence>
<dbReference type="InterPro" id="IPR001245">
    <property type="entry name" value="Ser-Thr/Tyr_kinase_cat_dom"/>
</dbReference>
<evidence type="ECO:0000256" key="3">
    <source>
        <dbReference type="ARBA" id="ARBA00022553"/>
    </source>
</evidence>
<reference evidence="14" key="1">
    <citation type="submission" date="2024-02" db="EMBL/GenBank/DDBJ databases">
        <authorList>
            <consortium name="ELIXIR-Norway"/>
            <consortium name="Elixir Norway"/>
        </authorList>
    </citation>
    <scope>NUCLEOTIDE SEQUENCE</scope>
</reference>
<comment type="subcellular location">
    <subcellularLocation>
        <location evidence="1">Membrane</location>
        <topology evidence="1">Single-pass membrane protein</topology>
    </subcellularLocation>
</comment>
<organism evidence="14 15">
    <name type="scientific">Sphagnum troendelagicum</name>
    <dbReference type="NCBI Taxonomy" id="128251"/>
    <lineage>
        <taxon>Eukaryota</taxon>
        <taxon>Viridiplantae</taxon>
        <taxon>Streptophyta</taxon>
        <taxon>Embryophyta</taxon>
        <taxon>Bryophyta</taxon>
        <taxon>Sphagnophytina</taxon>
        <taxon>Sphagnopsida</taxon>
        <taxon>Sphagnales</taxon>
        <taxon>Sphagnaceae</taxon>
        <taxon>Sphagnum</taxon>
    </lineage>
</organism>
<dbReference type="Proteomes" id="UP001497512">
    <property type="component" value="Chromosome 7"/>
</dbReference>
<evidence type="ECO:0000256" key="8">
    <source>
        <dbReference type="ARBA" id="ARBA00022840"/>
    </source>
</evidence>
<evidence type="ECO:0000256" key="11">
    <source>
        <dbReference type="PROSITE-ProRule" id="PRU10141"/>
    </source>
</evidence>
<keyword evidence="9" id="KW-1133">Transmembrane helix</keyword>
<dbReference type="InterPro" id="IPR000719">
    <property type="entry name" value="Prot_kinase_dom"/>
</dbReference>
<proteinExistence type="predicted"/>
<dbReference type="PANTHER" id="PTHR47984">
    <property type="entry name" value="OS01G0323000 PROTEIN"/>
    <property type="match status" value="1"/>
</dbReference>
<sequence length="938" mass="102350">MTRVRKYKRPEMWDMGVVHSSIMKKVDWSSSEKEELVLVGVKRFLGAGRSRFQPPTHVQTVVETTNQKKKRKKNLLLGFPSSTGELQEHGGGDGTSRVLSGGQLVAAAAADHHHQAATLVNLAVQNGVMDARIGKSTGPAAAAFVALDQAEEEEEEEEDKSALKYPSALAAHVCSSPADVDQELAAAASKDENITRHYLGSLGITKTGACSRSSQLRAAAATGEEEEEDKEEASYQEGKANSSPFLQLQQRQQQQEVVAGMNAKSLLLAAAGATTKTTTTGSAEAQVSPVLPLNVLESAEFGQWMVMDNLMSSLPPAAGVVQVELSAELVSCKVPQSSQLTDSAKERRVPPSSGSCKLKSKFIPCVTTTHEESDHPSLEPEGSLLHSLYLQLLEVGRVGITLKEILTMLGSQMQSRFGSDWQAQVKTYLETNPYFEEVQGRYILCELLLMQPKACLFSSVGSVFIGQYRGSGKEDENTLDTKGQLPPWQPDAAACIQSDSTSTLSRLPLDSIQLQEEGIQTRRKAYQKTFEAVLNASAEEFKNLQNSKIKSSTDTAGTEKQPTLLAEPSALGESKMSKASLWESTKSACSSAMGELDVKEKQKLSELEEAELLERDIKCGGSAIPGTLKAMRAKIEAEKGIQMAAAAGSDLGWGQWYTSQEIKLATNDFADNMLLGEGGYGVVYRGQLPDGTLVAVKNLRNNKGRAEREFRVEVEAIGRVRHKNLVRLLGYCAEGAQRMLVYEYVNNGNLEQWLHGPLAKSNPLTWEARMRIVLGTAKALAYLHEALEPKVVHRDIKSSNILVDTSWNAKVSDFGLAKLLGSGRSHVTTRVMGTFGYVAPEYCSTGMLNERSDVYSFGVLMMEVITGRDPMNLVEWLKQMVANKHSEDVADPNMKVKPTTRALKRALLVAVHCVDPDAQKRPNMGHVVHMLEADNFPF</sequence>
<keyword evidence="4" id="KW-0808">Transferase</keyword>
<dbReference type="SMART" id="SM00220">
    <property type="entry name" value="S_TKc"/>
    <property type="match status" value="1"/>
</dbReference>
<keyword evidence="10" id="KW-0472">Membrane</keyword>
<evidence type="ECO:0000256" key="5">
    <source>
        <dbReference type="ARBA" id="ARBA00022692"/>
    </source>
</evidence>
<dbReference type="Pfam" id="PF07714">
    <property type="entry name" value="PK_Tyr_Ser-Thr"/>
    <property type="match status" value="1"/>
</dbReference>
<evidence type="ECO:0000256" key="10">
    <source>
        <dbReference type="ARBA" id="ARBA00023136"/>
    </source>
</evidence>
<protein>
    <recommendedName>
        <fullName evidence="13">Protein kinase domain-containing protein</fullName>
    </recommendedName>
</protein>
<dbReference type="InterPro" id="IPR052232">
    <property type="entry name" value="RLK_Ser/Thr-Kinase"/>
</dbReference>
<accession>A0ABP0UXS4</accession>
<evidence type="ECO:0000256" key="6">
    <source>
        <dbReference type="ARBA" id="ARBA00022741"/>
    </source>
</evidence>
<evidence type="ECO:0000256" key="12">
    <source>
        <dbReference type="SAM" id="MobiDB-lite"/>
    </source>
</evidence>
<evidence type="ECO:0000256" key="4">
    <source>
        <dbReference type="ARBA" id="ARBA00022679"/>
    </source>
</evidence>
<dbReference type="PROSITE" id="PS50011">
    <property type="entry name" value="PROTEIN_KINASE_DOM"/>
    <property type="match status" value="1"/>
</dbReference>
<dbReference type="PANTHER" id="PTHR47984:SF14">
    <property type="entry name" value="OS01G0323000 PROTEIN"/>
    <property type="match status" value="1"/>
</dbReference>
<keyword evidence="8 11" id="KW-0067">ATP-binding</keyword>
<dbReference type="SUPFAM" id="SSF56112">
    <property type="entry name" value="Protein kinase-like (PK-like)"/>
    <property type="match status" value="1"/>
</dbReference>
<feature type="region of interest" description="Disordered" evidence="12">
    <location>
        <begin position="213"/>
        <end position="241"/>
    </location>
</feature>
<dbReference type="PROSITE" id="PS00107">
    <property type="entry name" value="PROTEIN_KINASE_ATP"/>
    <property type="match status" value="1"/>
</dbReference>
<dbReference type="Gene3D" id="1.10.510.10">
    <property type="entry name" value="Transferase(Phosphotransferase) domain 1"/>
    <property type="match status" value="1"/>
</dbReference>
<dbReference type="Gene3D" id="3.30.200.20">
    <property type="entry name" value="Phosphorylase Kinase, domain 1"/>
    <property type="match status" value="1"/>
</dbReference>